<comment type="similarity">
    <text evidence="1">Belongs to the bacterial solute-binding protein 5 family.</text>
</comment>
<dbReference type="STRING" id="1120990.SAMN03080614_100326"/>
<evidence type="ECO:0000313" key="5">
    <source>
        <dbReference type="EMBL" id="SES68471.1"/>
    </source>
</evidence>
<organism evidence="5 6">
    <name type="scientific">Anaerobranca gottschalkii DSM 13577</name>
    <dbReference type="NCBI Taxonomy" id="1120990"/>
    <lineage>
        <taxon>Bacteria</taxon>
        <taxon>Bacillati</taxon>
        <taxon>Bacillota</taxon>
        <taxon>Clostridia</taxon>
        <taxon>Eubacteriales</taxon>
        <taxon>Proteinivoracaceae</taxon>
        <taxon>Anaerobranca</taxon>
    </lineage>
</organism>
<dbReference type="GO" id="GO:1904680">
    <property type="term" value="F:peptide transmembrane transporter activity"/>
    <property type="evidence" value="ECO:0007669"/>
    <property type="project" value="TreeGrafter"/>
</dbReference>
<sequence>MKKFFKKGSSVLLITIFIVMLFVGCSSEKESVNSNHLQLATDWPFPFHGNPFGAGGVGGAWWFMYEPFAYYLPMTGEYIPRLAENWEIDGNDVKVYLRKDVKFSDGELFTAEDVINTVNFIQALWGWPYDIKEVKAIDSNTVIFTLTSTNFVHTLLTDGAIASLAPLHVYSDFAEQAEEVAKIGKEIFYRQIEGQEVSEEMRNQYNKKADELAQKVRGFSVFNTFGRVPVVGSFEPVNISQVEMKLERNKYHWLNSKQKIDDIIFKRWSSNEYVWASLISNEIDAAHPNMPKDVVEQLNNLNSRLKVISVSDLSDISLIFNFKKQMFNDLALRKSIAYILNRDTIRDVSSWQANSYENYYAYGLLKSMSNEWIDEANLNKFTKYSQNKTLAEQILEEAGYKKDNGIWHQSNGNPVEFTISVYGPHNDWVLAAREIVQQLKSFGFKVDMKLIPEGMRDNVMRTGDYDVAIEFGTAWWGYPHPLTGYRRLYEGDIALITGFPSTEKYLTPWGELAPKDLIEELNNNLYDEIKAKEIIEKLAYITNEYLPIIPIKEKVLPIYFNNGFRVQGWPDEKDPIWSLAPGGIERVYNLLIGEGILYPIE</sequence>
<evidence type="ECO:0000256" key="3">
    <source>
        <dbReference type="ARBA" id="ARBA00022729"/>
    </source>
</evidence>
<dbReference type="InterPro" id="IPR039424">
    <property type="entry name" value="SBP_5"/>
</dbReference>
<dbReference type="Proteomes" id="UP000243819">
    <property type="component" value="Unassembled WGS sequence"/>
</dbReference>
<accession>A0A1H9YHP3</accession>
<evidence type="ECO:0000256" key="1">
    <source>
        <dbReference type="ARBA" id="ARBA00005695"/>
    </source>
</evidence>
<name>A0A1H9YHP3_9FIRM</name>
<dbReference type="Gene3D" id="3.10.105.10">
    <property type="entry name" value="Dipeptide-binding Protein, Domain 3"/>
    <property type="match status" value="1"/>
</dbReference>
<gene>
    <name evidence="5" type="ORF">SAMN03080614_100326</name>
</gene>
<dbReference type="Pfam" id="PF00496">
    <property type="entry name" value="SBP_bac_5"/>
    <property type="match status" value="1"/>
</dbReference>
<evidence type="ECO:0000313" key="6">
    <source>
        <dbReference type="Proteomes" id="UP000243819"/>
    </source>
</evidence>
<evidence type="ECO:0000256" key="2">
    <source>
        <dbReference type="ARBA" id="ARBA00022448"/>
    </source>
</evidence>
<dbReference type="InterPro" id="IPR000914">
    <property type="entry name" value="SBP_5_dom"/>
</dbReference>
<dbReference type="Gene3D" id="3.40.190.10">
    <property type="entry name" value="Periplasmic binding protein-like II"/>
    <property type="match status" value="1"/>
</dbReference>
<dbReference type="SUPFAM" id="SSF53850">
    <property type="entry name" value="Periplasmic binding protein-like II"/>
    <property type="match status" value="1"/>
</dbReference>
<proteinExistence type="inferred from homology"/>
<dbReference type="CDD" id="cd08509">
    <property type="entry name" value="PBP2_TmCBP_oligosaccharides_like"/>
    <property type="match status" value="1"/>
</dbReference>
<dbReference type="GO" id="GO:0015833">
    <property type="term" value="P:peptide transport"/>
    <property type="evidence" value="ECO:0007669"/>
    <property type="project" value="TreeGrafter"/>
</dbReference>
<dbReference type="EMBL" id="FOIF01000003">
    <property type="protein sequence ID" value="SES68471.1"/>
    <property type="molecule type" value="Genomic_DNA"/>
</dbReference>
<keyword evidence="6" id="KW-1185">Reference proteome</keyword>
<dbReference type="PANTHER" id="PTHR30290">
    <property type="entry name" value="PERIPLASMIC BINDING COMPONENT OF ABC TRANSPORTER"/>
    <property type="match status" value="1"/>
</dbReference>
<dbReference type="AlphaFoldDB" id="A0A1H9YHP3"/>
<protein>
    <submittedName>
        <fullName evidence="5">Peptide/nickel transport system substrate-binding protein</fullName>
    </submittedName>
</protein>
<keyword evidence="2" id="KW-0813">Transport</keyword>
<evidence type="ECO:0000259" key="4">
    <source>
        <dbReference type="Pfam" id="PF00496"/>
    </source>
</evidence>
<dbReference type="OrthoDB" id="9772924at2"/>
<dbReference type="PROSITE" id="PS51257">
    <property type="entry name" value="PROKAR_LIPOPROTEIN"/>
    <property type="match status" value="1"/>
</dbReference>
<feature type="domain" description="Solute-binding protein family 5" evidence="4">
    <location>
        <begin position="77"/>
        <end position="488"/>
    </location>
</feature>
<keyword evidence="3" id="KW-0732">Signal</keyword>
<dbReference type="PANTHER" id="PTHR30290:SF9">
    <property type="entry name" value="OLIGOPEPTIDE-BINDING PROTEIN APPA"/>
    <property type="match status" value="1"/>
</dbReference>
<dbReference type="Gene3D" id="3.90.76.10">
    <property type="entry name" value="Dipeptide-binding Protein, Domain 1"/>
    <property type="match status" value="1"/>
</dbReference>
<reference evidence="6" key="1">
    <citation type="submission" date="2016-10" db="EMBL/GenBank/DDBJ databases">
        <authorList>
            <person name="Varghese N."/>
            <person name="Submissions S."/>
        </authorList>
    </citation>
    <scope>NUCLEOTIDE SEQUENCE [LARGE SCALE GENOMIC DNA]</scope>
    <source>
        <strain evidence="6">DSM 13577</strain>
    </source>
</reference>
<dbReference type="RefSeq" id="WP_091348426.1">
    <property type="nucleotide sequence ID" value="NZ_FOIF01000003.1"/>
</dbReference>